<evidence type="ECO:0000313" key="2">
    <source>
        <dbReference type="EMBL" id="HIW80278.1"/>
    </source>
</evidence>
<feature type="region of interest" description="Disordered" evidence="1">
    <location>
        <begin position="56"/>
        <end position="93"/>
    </location>
</feature>
<dbReference type="EMBL" id="DXGH01000010">
    <property type="protein sequence ID" value="HIW80278.1"/>
    <property type="molecule type" value="Genomic_DNA"/>
</dbReference>
<comment type="caution">
    <text evidence="2">The sequence shown here is derived from an EMBL/GenBank/DDBJ whole genome shotgun (WGS) entry which is preliminary data.</text>
</comment>
<evidence type="ECO:0000256" key="1">
    <source>
        <dbReference type="SAM" id="MobiDB-lite"/>
    </source>
</evidence>
<sequence length="93" mass="10766">MTNEDKARELADMVGSVVVDEYLPLEVLELTADILKEDYRKIKRAAEDIKAEQQAVKELEESSSWQQERRGRRGKQGRKAYGSVPKREKMRIS</sequence>
<organism evidence="2 3">
    <name type="scientific">Candidatus Acetatifactor stercoripullorum</name>
    <dbReference type="NCBI Taxonomy" id="2838414"/>
    <lineage>
        <taxon>Bacteria</taxon>
        <taxon>Bacillati</taxon>
        <taxon>Bacillota</taxon>
        <taxon>Clostridia</taxon>
        <taxon>Lachnospirales</taxon>
        <taxon>Lachnospiraceae</taxon>
        <taxon>Acetatifactor</taxon>
    </lineage>
</organism>
<dbReference type="AlphaFoldDB" id="A0A9D1UAN7"/>
<proteinExistence type="predicted"/>
<accession>A0A9D1UAN7</accession>
<evidence type="ECO:0000313" key="3">
    <source>
        <dbReference type="Proteomes" id="UP000824265"/>
    </source>
</evidence>
<gene>
    <name evidence="2" type="ORF">H9742_01935</name>
</gene>
<reference evidence="2" key="1">
    <citation type="journal article" date="2021" name="PeerJ">
        <title>Extensive microbial diversity within the chicken gut microbiome revealed by metagenomics and culture.</title>
        <authorList>
            <person name="Gilroy R."/>
            <person name="Ravi A."/>
            <person name="Getino M."/>
            <person name="Pursley I."/>
            <person name="Horton D.L."/>
            <person name="Alikhan N.F."/>
            <person name="Baker D."/>
            <person name="Gharbi K."/>
            <person name="Hall N."/>
            <person name="Watson M."/>
            <person name="Adriaenssens E.M."/>
            <person name="Foster-Nyarko E."/>
            <person name="Jarju S."/>
            <person name="Secka A."/>
            <person name="Antonio M."/>
            <person name="Oren A."/>
            <person name="Chaudhuri R.R."/>
            <person name="La Ragione R."/>
            <person name="Hildebrand F."/>
            <person name="Pallen M.J."/>
        </authorList>
    </citation>
    <scope>NUCLEOTIDE SEQUENCE</scope>
    <source>
        <strain evidence="2">CHK195-6426</strain>
    </source>
</reference>
<reference evidence="2" key="2">
    <citation type="submission" date="2021-04" db="EMBL/GenBank/DDBJ databases">
        <authorList>
            <person name="Gilroy R."/>
        </authorList>
    </citation>
    <scope>NUCLEOTIDE SEQUENCE</scope>
    <source>
        <strain evidence="2">CHK195-6426</strain>
    </source>
</reference>
<name>A0A9D1UAN7_9FIRM</name>
<dbReference type="Proteomes" id="UP000824265">
    <property type="component" value="Unassembled WGS sequence"/>
</dbReference>
<protein>
    <submittedName>
        <fullName evidence="2">Uncharacterized protein</fullName>
    </submittedName>
</protein>